<evidence type="ECO:0000256" key="2">
    <source>
        <dbReference type="SAM" id="SignalP"/>
    </source>
</evidence>
<keyword evidence="4" id="KW-1185">Reference proteome</keyword>
<dbReference type="EMBL" id="LAZP02000064">
    <property type="protein sequence ID" value="PFH61578.1"/>
    <property type="molecule type" value="Genomic_DNA"/>
</dbReference>
<dbReference type="OrthoDB" id="4927318at2759"/>
<feature type="region of interest" description="Disordered" evidence="1">
    <location>
        <begin position="170"/>
        <end position="189"/>
    </location>
</feature>
<feature type="chain" id="PRO_5012450985" evidence="2">
    <location>
        <begin position="20"/>
        <end position="340"/>
    </location>
</feature>
<reference evidence="3 4" key="2">
    <citation type="journal article" date="2017" name="Sci. Rep.">
        <title>Ant-infecting Ophiocordyceps genomes reveal a high diversity of potential behavioral manipulation genes and a possible major role for enterotoxins.</title>
        <authorList>
            <person name="de Bekker C."/>
            <person name="Ohm R.A."/>
            <person name="Evans H.C."/>
            <person name="Brachmann A."/>
            <person name="Hughes D.P."/>
        </authorList>
    </citation>
    <scope>NUCLEOTIDE SEQUENCE [LARGE SCALE GENOMIC DNA]</scope>
    <source>
        <strain evidence="3 4">SC16a</strain>
    </source>
</reference>
<dbReference type="Proteomes" id="UP000037136">
    <property type="component" value="Unassembled WGS sequence"/>
</dbReference>
<proteinExistence type="predicted"/>
<dbReference type="AlphaFoldDB" id="A0A2A9PJQ0"/>
<comment type="caution">
    <text evidence="3">The sequence shown here is derived from an EMBL/GenBank/DDBJ whole genome shotgun (WGS) entry which is preliminary data.</text>
</comment>
<gene>
    <name evidence="3" type="ORF">XA68_16928</name>
</gene>
<evidence type="ECO:0000313" key="3">
    <source>
        <dbReference type="EMBL" id="PFH61578.1"/>
    </source>
</evidence>
<reference evidence="3 4" key="1">
    <citation type="journal article" date="2015" name="BMC Genomics">
        <title>Gene expression during zombie ant biting behavior reflects the complexity underlying fungal parasitic behavioral manipulation.</title>
        <authorList>
            <person name="de Bekker C."/>
            <person name="Ohm R.A."/>
            <person name="Loreto R.G."/>
            <person name="Sebastian A."/>
            <person name="Albert I."/>
            <person name="Merrow M."/>
            <person name="Brachmann A."/>
            <person name="Hughes D.P."/>
        </authorList>
    </citation>
    <scope>NUCLEOTIDE SEQUENCE [LARGE SCALE GENOMIC DNA]</scope>
    <source>
        <strain evidence="3 4">SC16a</strain>
    </source>
</reference>
<feature type="compositionally biased region" description="Acidic residues" evidence="1">
    <location>
        <begin position="173"/>
        <end position="184"/>
    </location>
</feature>
<keyword evidence="2" id="KW-0732">Signal</keyword>
<feature type="region of interest" description="Disordered" evidence="1">
    <location>
        <begin position="310"/>
        <end position="340"/>
    </location>
</feature>
<feature type="region of interest" description="Disordered" evidence="1">
    <location>
        <begin position="23"/>
        <end position="55"/>
    </location>
</feature>
<accession>A0A2A9PJQ0</accession>
<evidence type="ECO:0000256" key="1">
    <source>
        <dbReference type="SAM" id="MobiDB-lite"/>
    </source>
</evidence>
<sequence>MKYLLLLAALGTVQRAVVAALPAETSVSPPSPSETGAGTGTEVPESQSSVQAAAEVSQSLQDIGIPQAQAQQVEKKVEEGLKKDTNSTEGVANAIGDIALTAEEVVPDGDNATQFPAVMAATQSLLNGADVQGNNMNPADMNALTAIAAAVAISEESKEKVAEAVESLMETSNDGEEADADNEVDTGGKSLTKRRLRNVNNICTTQRCNNFVDFSLQMAQNQRSLEFMAACLSAMNGLFNLGAPVAVFVVYRDKINNLPAGNNLNQLQTLLSQTTQTLSQQNTISQTTFDDMNRLIPQCIDTSQSLTRFNGRRNAGFGQRSGRSRQQDGGIGNSNGFFRK</sequence>
<feature type="signal peptide" evidence="2">
    <location>
        <begin position="1"/>
        <end position="19"/>
    </location>
</feature>
<name>A0A2A9PJQ0_OPHUN</name>
<protein>
    <submittedName>
        <fullName evidence="3">Uncharacterized protein</fullName>
    </submittedName>
</protein>
<evidence type="ECO:0000313" key="4">
    <source>
        <dbReference type="Proteomes" id="UP000037136"/>
    </source>
</evidence>
<feature type="compositionally biased region" description="Low complexity" evidence="1">
    <location>
        <begin position="45"/>
        <end position="55"/>
    </location>
</feature>
<organism evidence="3 4">
    <name type="scientific">Ophiocordyceps unilateralis</name>
    <name type="common">Zombie-ant fungus</name>
    <name type="synonym">Torrubia unilateralis</name>
    <dbReference type="NCBI Taxonomy" id="268505"/>
    <lineage>
        <taxon>Eukaryota</taxon>
        <taxon>Fungi</taxon>
        <taxon>Dikarya</taxon>
        <taxon>Ascomycota</taxon>
        <taxon>Pezizomycotina</taxon>
        <taxon>Sordariomycetes</taxon>
        <taxon>Hypocreomycetidae</taxon>
        <taxon>Hypocreales</taxon>
        <taxon>Ophiocordycipitaceae</taxon>
        <taxon>Ophiocordyceps</taxon>
    </lineage>
</organism>